<dbReference type="InterPro" id="IPR011765">
    <property type="entry name" value="Pept_M16_N"/>
</dbReference>
<dbReference type="PANTHER" id="PTHR11851:SF49">
    <property type="entry name" value="MITOCHONDRIAL-PROCESSING PEPTIDASE SUBUNIT ALPHA"/>
    <property type="match status" value="1"/>
</dbReference>
<dbReference type="Gene3D" id="3.30.830.10">
    <property type="entry name" value="Metalloenzyme, LuxS/M16 peptidase-like"/>
    <property type="match status" value="2"/>
</dbReference>
<evidence type="ECO:0000256" key="1">
    <source>
        <dbReference type="ARBA" id="ARBA00002123"/>
    </source>
</evidence>
<name>A0ABD2Q5G3_9PLAT</name>
<evidence type="ECO:0000259" key="4">
    <source>
        <dbReference type="Pfam" id="PF05193"/>
    </source>
</evidence>
<evidence type="ECO:0000259" key="3">
    <source>
        <dbReference type="Pfam" id="PF00675"/>
    </source>
</evidence>
<comment type="caution">
    <text evidence="5">The sequence shown here is derived from an EMBL/GenBank/DDBJ whole genome shotgun (WGS) entry which is preliminary data.</text>
</comment>
<dbReference type="Pfam" id="PF05193">
    <property type="entry name" value="Peptidase_M16_C"/>
    <property type="match status" value="1"/>
</dbReference>
<feature type="domain" description="Peptidase M16 N-terminal" evidence="3">
    <location>
        <begin position="61"/>
        <end position="189"/>
    </location>
</feature>
<organism evidence="5 6">
    <name type="scientific">Cichlidogyrus casuarinus</name>
    <dbReference type="NCBI Taxonomy" id="1844966"/>
    <lineage>
        <taxon>Eukaryota</taxon>
        <taxon>Metazoa</taxon>
        <taxon>Spiralia</taxon>
        <taxon>Lophotrochozoa</taxon>
        <taxon>Platyhelminthes</taxon>
        <taxon>Monogenea</taxon>
        <taxon>Monopisthocotylea</taxon>
        <taxon>Dactylogyridea</taxon>
        <taxon>Ancyrocephalidae</taxon>
        <taxon>Cichlidogyrus</taxon>
    </lineage>
</organism>
<reference evidence="5 6" key="1">
    <citation type="submission" date="2024-11" db="EMBL/GenBank/DDBJ databases">
        <title>Adaptive evolution of stress response genes in parasites aligns with host niche diversity.</title>
        <authorList>
            <person name="Hahn C."/>
            <person name="Resl P."/>
        </authorList>
    </citation>
    <scope>NUCLEOTIDE SEQUENCE [LARGE SCALE GENOMIC DNA]</scope>
    <source>
        <strain evidence="5">EGGRZ-B1_66</strain>
        <tissue evidence="5">Body</tissue>
    </source>
</reference>
<dbReference type="AlphaFoldDB" id="A0ABD2Q5G3"/>
<evidence type="ECO:0000256" key="2">
    <source>
        <dbReference type="ARBA" id="ARBA00007261"/>
    </source>
</evidence>
<dbReference type="InterPro" id="IPR011249">
    <property type="entry name" value="Metalloenz_LuxS/M16"/>
</dbReference>
<dbReference type="PANTHER" id="PTHR11851">
    <property type="entry name" value="METALLOPROTEASE"/>
    <property type="match status" value="1"/>
</dbReference>
<dbReference type="SUPFAM" id="SSF63411">
    <property type="entry name" value="LuxS/MPP-like metallohydrolase"/>
    <property type="match status" value="2"/>
</dbReference>
<proteinExistence type="inferred from homology"/>
<dbReference type="Pfam" id="PF00675">
    <property type="entry name" value="Peptidase_M16"/>
    <property type="match status" value="1"/>
</dbReference>
<accession>A0ABD2Q5G3</accession>
<evidence type="ECO:0000313" key="6">
    <source>
        <dbReference type="Proteomes" id="UP001626550"/>
    </source>
</evidence>
<protein>
    <submittedName>
        <fullName evidence="5">Ubiquinol-cytochrome c reductase core subunit 1</fullName>
    </submittedName>
</protein>
<dbReference type="EMBL" id="JBJKFK010000945">
    <property type="protein sequence ID" value="KAL3314623.1"/>
    <property type="molecule type" value="Genomic_DNA"/>
</dbReference>
<dbReference type="Proteomes" id="UP001626550">
    <property type="component" value="Unassembled WGS sequence"/>
</dbReference>
<evidence type="ECO:0000313" key="5">
    <source>
        <dbReference type="EMBL" id="KAL3314623.1"/>
    </source>
</evidence>
<dbReference type="InterPro" id="IPR050361">
    <property type="entry name" value="MPP/UQCRC_Complex"/>
</dbReference>
<keyword evidence="6" id="KW-1185">Reference proteome</keyword>
<dbReference type="InterPro" id="IPR007863">
    <property type="entry name" value="Peptidase_M16_C"/>
</dbReference>
<comment type="similarity">
    <text evidence="2">Belongs to the peptidase M16 family.</text>
</comment>
<comment type="function">
    <text evidence="1">Substrate recognition and binding subunit of the essential mitochondrial processing protease (MPP), which cleaves the mitochondrial sequence off newly imported precursors proteins.</text>
</comment>
<feature type="domain" description="Peptidase M16 C-terminal" evidence="4">
    <location>
        <begin position="243"/>
        <end position="399"/>
    </location>
</feature>
<gene>
    <name evidence="5" type="primary">QCR2</name>
    <name evidence="5" type="ORF">Ciccas_006751</name>
</gene>
<sequence length="479" mass="51874">MLHGTKLVSNQGLPRLFATAAHAKSSSNLPEIISETSGDGIKLTCVTSPALSTGLARMVAVFSSGARFEEKSSDRGLAHLIRRSFGLSTDKYTAINLTRHIDQMGARINVIGTREHTIYTVDVAPNLVSRAGYLLAHMATAPAFYEWELKDVVHPLMKHDIDVVQRRNMGELGIDLLHEAAFGNHPDGTRLGRSLYSTHDRLGSYSYEQIKDFLCKSFMPGKCAITVMNMGGGHRHMDPKKMFDEIKSGLEFHPPQSYTLANKHDFVGNEVRKDISTCSSTHVNLAYHVPGGRKNGAQHLALAVAAQAIHGGLHNIRYADAAGRTSRLAKTVEGSSFEDYLTQCGSFYHSYSDNGLFGFSIVGSCAKATGERVANATKAMAELSKSGLTAEEVNRGKSLLKMVVASKGENMKHEGVDISLQVLETSAYKNPEQLCAEIDKLTPEAINSVLKTILGSGKMAMSVVGANTALIPPLCVLKQ</sequence>